<evidence type="ECO:0000313" key="1">
    <source>
        <dbReference type="EMBL" id="MPN19815.1"/>
    </source>
</evidence>
<accession>A0A645FZJ5</accession>
<sequence>MGLSELDGDAPDEYNSQFWSAVDLYIENNTGETVWVEVSEDVITVNGTVCEWMYGAGWLSPYDYIRSGEGAFTRFKLYKLHFDDYIDVSTGTLKELKCSLIFRPEDYIPYSDDDDIILLQTPELTMNF</sequence>
<comment type="caution">
    <text evidence="1">The sequence shown here is derived from an EMBL/GenBank/DDBJ whole genome shotgun (WGS) entry which is preliminary data.</text>
</comment>
<gene>
    <name evidence="1" type="ORF">SDC9_167187</name>
</gene>
<reference evidence="1" key="1">
    <citation type="submission" date="2019-08" db="EMBL/GenBank/DDBJ databases">
        <authorList>
            <person name="Kucharzyk K."/>
            <person name="Murdoch R.W."/>
            <person name="Higgins S."/>
            <person name="Loffler F."/>
        </authorList>
    </citation>
    <scope>NUCLEOTIDE SEQUENCE</scope>
</reference>
<dbReference type="AlphaFoldDB" id="A0A645FZJ5"/>
<name>A0A645FZJ5_9ZZZZ</name>
<protein>
    <submittedName>
        <fullName evidence="1">Uncharacterized protein</fullName>
    </submittedName>
</protein>
<dbReference type="EMBL" id="VSSQ01067425">
    <property type="protein sequence ID" value="MPN19815.1"/>
    <property type="molecule type" value="Genomic_DNA"/>
</dbReference>
<proteinExistence type="predicted"/>
<organism evidence="1">
    <name type="scientific">bioreactor metagenome</name>
    <dbReference type="NCBI Taxonomy" id="1076179"/>
    <lineage>
        <taxon>unclassified sequences</taxon>
        <taxon>metagenomes</taxon>
        <taxon>ecological metagenomes</taxon>
    </lineage>
</organism>